<dbReference type="AlphaFoldDB" id="A0A2I0KD02"/>
<dbReference type="EMBL" id="PGOL01000675">
    <property type="protein sequence ID" value="PKI66412.1"/>
    <property type="molecule type" value="Genomic_DNA"/>
</dbReference>
<protein>
    <submittedName>
        <fullName evidence="1">Uncharacterized protein</fullName>
    </submittedName>
</protein>
<accession>A0A2I0KD02</accession>
<evidence type="ECO:0000313" key="1">
    <source>
        <dbReference type="EMBL" id="PKI66412.1"/>
    </source>
</evidence>
<reference evidence="1 2" key="1">
    <citation type="submission" date="2017-11" db="EMBL/GenBank/DDBJ databases">
        <title>De-novo sequencing of pomegranate (Punica granatum L.) genome.</title>
        <authorList>
            <person name="Akparov Z."/>
            <person name="Amiraslanov A."/>
            <person name="Hajiyeva S."/>
            <person name="Abbasov M."/>
            <person name="Kaur K."/>
            <person name="Hamwieh A."/>
            <person name="Solovyev V."/>
            <person name="Salamov A."/>
            <person name="Braich B."/>
            <person name="Kosarev P."/>
            <person name="Mahmoud A."/>
            <person name="Hajiyev E."/>
            <person name="Babayeva S."/>
            <person name="Izzatullayeva V."/>
            <person name="Mammadov A."/>
            <person name="Mammadov A."/>
            <person name="Sharifova S."/>
            <person name="Ojaghi J."/>
            <person name="Eynullazada K."/>
            <person name="Bayramov B."/>
            <person name="Abdulazimova A."/>
            <person name="Shahmuradov I."/>
        </authorList>
    </citation>
    <scope>NUCLEOTIDE SEQUENCE [LARGE SCALE GENOMIC DNA]</scope>
    <source>
        <strain evidence="2">cv. AG2017</strain>
        <tissue evidence="1">Leaf</tissue>
    </source>
</reference>
<dbReference type="Proteomes" id="UP000233551">
    <property type="component" value="Unassembled WGS sequence"/>
</dbReference>
<gene>
    <name evidence="1" type="ORF">CRG98_013214</name>
</gene>
<feature type="non-terminal residue" evidence="1">
    <location>
        <position position="1"/>
    </location>
</feature>
<evidence type="ECO:0000313" key="2">
    <source>
        <dbReference type="Proteomes" id="UP000233551"/>
    </source>
</evidence>
<organism evidence="1 2">
    <name type="scientific">Punica granatum</name>
    <name type="common">Pomegranate</name>
    <dbReference type="NCBI Taxonomy" id="22663"/>
    <lineage>
        <taxon>Eukaryota</taxon>
        <taxon>Viridiplantae</taxon>
        <taxon>Streptophyta</taxon>
        <taxon>Embryophyta</taxon>
        <taxon>Tracheophyta</taxon>
        <taxon>Spermatophyta</taxon>
        <taxon>Magnoliopsida</taxon>
        <taxon>eudicotyledons</taxon>
        <taxon>Gunneridae</taxon>
        <taxon>Pentapetalae</taxon>
        <taxon>rosids</taxon>
        <taxon>malvids</taxon>
        <taxon>Myrtales</taxon>
        <taxon>Lythraceae</taxon>
        <taxon>Punica</taxon>
    </lineage>
</organism>
<keyword evidence="2" id="KW-1185">Reference proteome</keyword>
<comment type="caution">
    <text evidence="1">The sequence shown here is derived from an EMBL/GenBank/DDBJ whole genome shotgun (WGS) entry which is preliminary data.</text>
</comment>
<name>A0A2I0KD02_PUNGR</name>
<sequence length="187" mass="20767">PLSPSPAIAAITIFTLYYNQHHLYYLPLPTHIHHISSSHFPASRPLLFISSLVFFSSTSHCHPHHLHLHHHHKRATAISIFLLHSFTITIISSAYLHCCSLLLPPTTQSCYSFFPPPPRVTAAIAPASHDLLPELSPSRAQALLPRGAIAASRASFEFTELLPLLLGLPLSSLSSCRCFSGQQWWLE</sequence>
<proteinExistence type="predicted"/>